<accession>A0A8K0RA57</accession>
<name>A0A8K0RA57_9PLEO</name>
<protein>
    <submittedName>
        <fullName evidence="1">Uncharacterized protein</fullName>
    </submittedName>
</protein>
<dbReference type="AlphaFoldDB" id="A0A8K0RA57"/>
<proteinExistence type="predicted"/>
<evidence type="ECO:0000313" key="1">
    <source>
        <dbReference type="EMBL" id="KAH7088533.1"/>
    </source>
</evidence>
<organism evidence="1 2">
    <name type="scientific">Paraphoma chrysanthemicola</name>
    <dbReference type="NCBI Taxonomy" id="798071"/>
    <lineage>
        <taxon>Eukaryota</taxon>
        <taxon>Fungi</taxon>
        <taxon>Dikarya</taxon>
        <taxon>Ascomycota</taxon>
        <taxon>Pezizomycotina</taxon>
        <taxon>Dothideomycetes</taxon>
        <taxon>Pleosporomycetidae</taxon>
        <taxon>Pleosporales</taxon>
        <taxon>Pleosporineae</taxon>
        <taxon>Phaeosphaeriaceae</taxon>
        <taxon>Paraphoma</taxon>
    </lineage>
</organism>
<comment type="caution">
    <text evidence="1">The sequence shown here is derived from an EMBL/GenBank/DDBJ whole genome shotgun (WGS) entry which is preliminary data.</text>
</comment>
<dbReference type="EMBL" id="JAGMVJ010000008">
    <property type="protein sequence ID" value="KAH7088533.1"/>
    <property type="molecule type" value="Genomic_DNA"/>
</dbReference>
<dbReference type="Proteomes" id="UP000813461">
    <property type="component" value="Unassembled WGS sequence"/>
</dbReference>
<gene>
    <name evidence="1" type="ORF">FB567DRAFT_524577</name>
</gene>
<reference evidence="1" key="1">
    <citation type="journal article" date="2021" name="Nat. Commun.">
        <title>Genetic determinants of endophytism in the Arabidopsis root mycobiome.</title>
        <authorList>
            <person name="Mesny F."/>
            <person name="Miyauchi S."/>
            <person name="Thiergart T."/>
            <person name="Pickel B."/>
            <person name="Atanasova L."/>
            <person name="Karlsson M."/>
            <person name="Huettel B."/>
            <person name="Barry K.W."/>
            <person name="Haridas S."/>
            <person name="Chen C."/>
            <person name="Bauer D."/>
            <person name="Andreopoulos W."/>
            <person name="Pangilinan J."/>
            <person name="LaButti K."/>
            <person name="Riley R."/>
            <person name="Lipzen A."/>
            <person name="Clum A."/>
            <person name="Drula E."/>
            <person name="Henrissat B."/>
            <person name="Kohler A."/>
            <person name="Grigoriev I.V."/>
            <person name="Martin F.M."/>
            <person name="Hacquard S."/>
        </authorList>
    </citation>
    <scope>NUCLEOTIDE SEQUENCE</scope>
    <source>
        <strain evidence="1">MPI-SDFR-AT-0120</strain>
    </source>
</reference>
<keyword evidence="2" id="KW-1185">Reference proteome</keyword>
<evidence type="ECO:0000313" key="2">
    <source>
        <dbReference type="Proteomes" id="UP000813461"/>
    </source>
</evidence>
<sequence length="188" mass="20120">MLVRDARPRGWQQLAGTPCFVSCAAGTSKIACVPHVTISPARCSISLDAAISGQGCSGGSTLRGVGAIATVFFALGCSSQLISIGSAEKHEMITSSIRLLAANRCMSRLCQGCETAVVCQHGTVQHNTQVASNQSRGRTQRARNPRIISSLYMVFDTAMRTQHIQPDARRSNNAMQMRIAIQISSRDP</sequence>